<reference evidence="1" key="1">
    <citation type="submission" date="2019-08" db="EMBL/GenBank/DDBJ databases">
        <authorList>
            <person name="Kucharzyk K."/>
            <person name="Murdoch R.W."/>
            <person name="Higgins S."/>
            <person name="Loffler F."/>
        </authorList>
    </citation>
    <scope>NUCLEOTIDE SEQUENCE</scope>
</reference>
<accession>A0A645DEZ8</accession>
<dbReference type="EMBL" id="VSSQ01035748">
    <property type="protein sequence ID" value="MPM88060.1"/>
    <property type="molecule type" value="Genomic_DNA"/>
</dbReference>
<name>A0A645DEZ8_9ZZZZ</name>
<comment type="caution">
    <text evidence="1">The sequence shown here is derived from an EMBL/GenBank/DDBJ whole genome shotgun (WGS) entry which is preliminary data.</text>
</comment>
<organism evidence="1">
    <name type="scientific">bioreactor metagenome</name>
    <dbReference type="NCBI Taxonomy" id="1076179"/>
    <lineage>
        <taxon>unclassified sequences</taxon>
        <taxon>metagenomes</taxon>
        <taxon>ecological metagenomes</taxon>
    </lineage>
</organism>
<sequence length="48" mass="5729">MEVVDKMNYSERQLMYKKNEAVRSIAIELYGVKVFEEENPTLFDMIII</sequence>
<proteinExistence type="predicted"/>
<evidence type="ECO:0000313" key="1">
    <source>
        <dbReference type="EMBL" id="MPM88060.1"/>
    </source>
</evidence>
<gene>
    <name evidence="1" type="ORF">SDC9_135161</name>
</gene>
<dbReference type="AlphaFoldDB" id="A0A645DEZ8"/>
<protein>
    <submittedName>
        <fullName evidence="1">Uncharacterized protein</fullName>
    </submittedName>
</protein>